<comment type="cofactor">
    <cofactor evidence="13">
        <name>Fe(2+)</name>
        <dbReference type="ChEBI" id="CHEBI:29033"/>
    </cofactor>
</comment>
<dbReference type="GO" id="GO:0006636">
    <property type="term" value="P:unsaturated fatty acid biosynthetic process"/>
    <property type="evidence" value="ECO:0000318"/>
    <property type="project" value="GO_Central"/>
</dbReference>
<feature type="transmembrane region" description="Helical" evidence="14">
    <location>
        <begin position="158"/>
        <end position="179"/>
    </location>
</feature>
<dbReference type="AlphaFoldDB" id="H2XUS4"/>
<dbReference type="Proteomes" id="UP000008144">
    <property type="component" value="Unassembled WGS sequence"/>
</dbReference>
<evidence type="ECO:0000259" key="15">
    <source>
        <dbReference type="Pfam" id="PF00487"/>
    </source>
</evidence>
<dbReference type="CDD" id="cd03505">
    <property type="entry name" value="Delta9-FADS-like"/>
    <property type="match status" value="1"/>
</dbReference>
<protein>
    <submittedName>
        <fullName evidence="16">Acyl-CoA desaturase-like</fullName>
    </submittedName>
</protein>
<keyword evidence="9" id="KW-0408">Iron</keyword>
<reference evidence="16" key="3">
    <citation type="submission" date="2025-09" db="UniProtKB">
        <authorList>
            <consortium name="Ensembl"/>
        </authorList>
    </citation>
    <scope>IDENTIFICATION</scope>
</reference>
<evidence type="ECO:0000256" key="10">
    <source>
        <dbReference type="ARBA" id="ARBA00023098"/>
    </source>
</evidence>
<dbReference type="Pfam" id="PF00487">
    <property type="entry name" value="FA_desaturase"/>
    <property type="match status" value="1"/>
</dbReference>
<dbReference type="OMA" id="VVEEHEY"/>
<reference evidence="17" key="1">
    <citation type="journal article" date="2002" name="Science">
        <title>The draft genome of Ciona intestinalis: insights into chordate and vertebrate origins.</title>
        <authorList>
            <person name="Dehal P."/>
            <person name="Satou Y."/>
            <person name="Campbell R.K."/>
            <person name="Chapman J."/>
            <person name="Degnan B."/>
            <person name="De Tomaso A."/>
            <person name="Davidson B."/>
            <person name="Di Gregorio A."/>
            <person name="Gelpke M."/>
            <person name="Goodstein D.M."/>
            <person name="Harafuji N."/>
            <person name="Hastings K.E."/>
            <person name="Ho I."/>
            <person name="Hotta K."/>
            <person name="Huang W."/>
            <person name="Kawashima T."/>
            <person name="Lemaire P."/>
            <person name="Martinez D."/>
            <person name="Meinertzhagen I.A."/>
            <person name="Necula S."/>
            <person name="Nonaka M."/>
            <person name="Putnam N."/>
            <person name="Rash S."/>
            <person name="Saiga H."/>
            <person name="Satake M."/>
            <person name="Terry A."/>
            <person name="Yamada L."/>
            <person name="Wang H.G."/>
            <person name="Awazu S."/>
            <person name="Azumi K."/>
            <person name="Boore J."/>
            <person name="Branno M."/>
            <person name="Chin-Bow S."/>
            <person name="DeSantis R."/>
            <person name="Doyle S."/>
            <person name="Francino P."/>
            <person name="Keys D.N."/>
            <person name="Haga S."/>
            <person name="Hayashi H."/>
            <person name="Hino K."/>
            <person name="Imai K.S."/>
            <person name="Inaba K."/>
            <person name="Kano S."/>
            <person name="Kobayashi K."/>
            <person name="Kobayashi M."/>
            <person name="Lee B.I."/>
            <person name="Makabe K.W."/>
            <person name="Manohar C."/>
            <person name="Matassi G."/>
            <person name="Medina M."/>
            <person name="Mochizuki Y."/>
            <person name="Mount S."/>
            <person name="Morishita T."/>
            <person name="Miura S."/>
            <person name="Nakayama A."/>
            <person name="Nishizaka S."/>
            <person name="Nomoto H."/>
            <person name="Ohta F."/>
            <person name="Oishi K."/>
            <person name="Rigoutsos I."/>
            <person name="Sano M."/>
            <person name="Sasaki A."/>
            <person name="Sasakura Y."/>
            <person name="Shoguchi E."/>
            <person name="Shin-i T."/>
            <person name="Spagnuolo A."/>
            <person name="Stainier D."/>
            <person name="Suzuki M.M."/>
            <person name="Tassy O."/>
            <person name="Takatori N."/>
            <person name="Tokuoka M."/>
            <person name="Yagi K."/>
            <person name="Yoshizaki F."/>
            <person name="Wada S."/>
            <person name="Zhang C."/>
            <person name="Hyatt P.D."/>
            <person name="Larimer F."/>
            <person name="Detter C."/>
            <person name="Doggett N."/>
            <person name="Glavina T."/>
            <person name="Hawkins T."/>
            <person name="Richardson P."/>
            <person name="Lucas S."/>
            <person name="Kohara Y."/>
            <person name="Levine M."/>
            <person name="Satoh N."/>
            <person name="Rokhsar D.S."/>
        </authorList>
    </citation>
    <scope>NUCLEOTIDE SEQUENCE [LARGE SCALE GENOMIC DNA]</scope>
</reference>
<keyword evidence="5" id="KW-0479">Metal-binding</keyword>
<sequence length="297" mass="34290">TMRAVSSFLHQIQWFNFAILFSVVCCGLYGFTLVFQVKLLTLIWTFVCAFISGLGVTAGVHRYWCHRSYKATFSLRALLCFLQTLAIQNSILNWATNHRVHHKFSETDADPHNANRGFVFSHIGWIVMKEHPSVDEKRNIMDVSDLLEDKVVAFQHRYYGILVLLIGVMFPTLVPVLFWGESFTFAFFLNMSRYCVLLNSVSMINSVAHIWGYRPYDDTIGPAENSICAFAAMGEGYHNYHHVFPHDYRTSELGMKLNITASFIDMMEKLGLAYDLRTMSNEVITERKRKNLLRKEQ</sequence>
<dbReference type="InterPro" id="IPR015876">
    <property type="entry name" value="Acyl-CoA_DS"/>
</dbReference>
<dbReference type="Ensembl" id="ENSCINT00000030633.1">
    <property type="protein sequence ID" value="ENSCINP00000033408.1"/>
    <property type="gene ID" value="ENSCING00000020511.1"/>
</dbReference>
<evidence type="ECO:0000256" key="13">
    <source>
        <dbReference type="RuleBase" id="RU000581"/>
    </source>
</evidence>
<evidence type="ECO:0000256" key="9">
    <source>
        <dbReference type="ARBA" id="ARBA00023004"/>
    </source>
</evidence>
<feature type="domain" description="Fatty acid desaturase" evidence="15">
    <location>
        <begin position="42"/>
        <end position="246"/>
    </location>
</feature>
<reference evidence="16" key="2">
    <citation type="submission" date="2025-08" db="UniProtKB">
        <authorList>
            <consortium name="Ensembl"/>
        </authorList>
    </citation>
    <scope>IDENTIFICATION</scope>
</reference>
<dbReference type="GO" id="GO:0005789">
    <property type="term" value="C:endoplasmic reticulum membrane"/>
    <property type="evidence" value="ECO:0000318"/>
    <property type="project" value="GO_Central"/>
</dbReference>
<evidence type="ECO:0000256" key="3">
    <source>
        <dbReference type="ARBA" id="ARBA00022516"/>
    </source>
</evidence>
<evidence type="ECO:0000256" key="12">
    <source>
        <dbReference type="ARBA" id="ARBA00023160"/>
    </source>
</evidence>
<dbReference type="HOGENOM" id="CLU_027359_0_0_1"/>
<evidence type="ECO:0000256" key="7">
    <source>
        <dbReference type="ARBA" id="ARBA00022989"/>
    </source>
</evidence>
<dbReference type="PRINTS" id="PR00075">
    <property type="entry name" value="FACDDSATRASE"/>
</dbReference>
<dbReference type="PROSITE" id="PS00476">
    <property type="entry name" value="FATTY_ACID_DESATUR_1"/>
    <property type="match status" value="1"/>
</dbReference>
<feature type="transmembrane region" description="Helical" evidence="14">
    <location>
        <begin position="41"/>
        <end position="60"/>
    </location>
</feature>
<keyword evidence="8 13" id="KW-0560">Oxidoreductase</keyword>
<keyword evidence="6" id="KW-0276">Fatty acid metabolism</keyword>
<evidence type="ECO:0000256" key="6">
    <source>
        <dbReference type="ARBA" id="ARBA00022832"/>
    </source>
</evidence>
<evidence type="ECO:0000313" key="16">
    <source>
        <dbReference type="Ensembl" id="ENSCINP00000033408.1"/>
    </source>
</evidence>
<dbReference type="GO" id="GO:0004768">
    <property type="term" value="F:stearoyl-CoA 9-desaturase activity"/>
    <property type="evidence" value="ECO:0000318"/>
    <property type="project" value="GO_Central"/>
</dbReference>
<evidence type="ECO:0000256" key="5">
    <source>
        <dbReference type="ARBA" id="ARBA00022723"/>
    </source>
</evidence>
<keyword evidence="7 14" id="KW-1133">Transmembrane helix</keyword>
<keyword evidence="12 13" id="KW-0275">Fatty acid biosynthesis</keyword>
<dbReference type="InParanoid" id="H2XUS4"/>
<keyword evidence="3 13" id="KW-0444">Lipid biosynthesis</keyword>
<dbReference type="GeneTree" id="ENSGT00940000167386"/>
<gene>
    <name evidence="16" type="primary">LOC100185641</name>
</gene>
<accession>H2XUS4</accession>
<keyword evidence="10" id="KW-0443">Lipid metabolism</keyword>
<dbReference type="PANTHER" id="PTHR11351">
    <property type="entry name" value="ACYL-COA DESATURASE"/>
    <property type="match status" value="1"/>
</dbReference>
<comment type="domain">
    <text evidence="13">The histidine box domains are involved in binding the catalytic metal ions.</text>
</comment>
<keyword evidence="11 14" id="KW-0472">Membrane</keyword>
<evidence type="ECO:0000256" key="11">
    <source>
        <dbReference type="ARBA" id="ARBA00023136"/>
    </source>
</evidence>
<evidence type="ECO:0000256" key="14">
    <source>
        <dbReference type="SAM" id="Phobius"/>
    </source>
</evidence>
<keyword evidence="4 13" id="KW-0812">Transmembrane</keyword>
<keyword evidence="17" id="KW-1185">Reference proteome</keyword>
<organism evidence="16 17">
    <name type="scientific">Ciona intestinalis</name>
    <name type="common">Transparent sea squirt</name>
    <name type="synonym">Ascidia intestinalis</name>
    <dbReference type="NCBI Taxonomy" id="7719"/>
    <lineage>
        <taxon>Eukaryota</taxon>
        <taxon>Metazoa</taxon>
        <taxon>Chordata</taxon>
        <taxon>Tunicata</taxon>
        <taxon>Ascidiacea</taxon>
        <taxon>Phlebobranchia</taxon>
        <taxon>Cionidae</taxon>
        <taxon>Ciona</taxon>
    </lineage>
</organism>
<dbReference type="GO" id="GO:0005506">
    <property type="term" value="F:iron ion binding"/>
    <property type="evidence" value="ECO:0000318"/>
    <property type="project" value="GO_Central"/>
</dbReference>
<evidence type="ECO:0000256" key="8">
    <source>
        <dbReference type="ARBA" id="ARBA00023002"/>
    </source>
</evidence>
<feature type="transmembrane region" description="Helical" evidence="14">
    <location>
        <begin position="12"/>
        <end position="35"/>
    </location>
</feature>
<dbReference type="STRING" id="7719.ENSCINP00000033408"/>
<evidence type="ECO:0000313" key="17">
    <source>
        <dbReference type="Proteomes" id="UP000008144"/>
    </source>
</evidence>
<proteinExistence type="inferred from homology"/>
<dbReference type="InterPro" id="IPR005804">
    <property type="entry name" value="FA_desaturase_dom"/>
</dbReference>
<dbReference type="PANTHER" id="PTHR11351:SF31">
    <property type="entry name" value="DESATURASE 1, ISOFORM A-RELATED"/>
    <property type="match status" value="1"/>
</dbReference>
<dbReference type="InterPro" id="IPR001522">
    <property type="entry name" value="FADS-1_CS"/>
</dbReference>
<comment type="subcellular location">
    <subcellularLocation>
        <location evidence="1">Membrane</location>
        <topology evidence="1">Multi-pass membrane protein</topology>
    </subcellularLocation>
</comment>
<name>H2XUS4_CIOIN</name>
<evidence type="ECO:0000256" key="1">
    <source>
        <dbReference type="ARBA" id="ARBA00004141"/>
    </source>
</evidence>
<evidence type="ECO:0000256" key="2">
    <source>
        <dbReference type="ARBA" id="ARBA00009295"/>
    </source>
</evidence>
<comment type="similarity">
    <text evidence="2 13">Belongs to the fatty acid desaturase type 1 family.</text>
</comment>
<evidence type="ECO:0000256" key="4">
    <source>
        <dbReference type="ARBA" id="ARBA00022692"/>
    </source>
</evidence>